<sequence length="538" mass="60126">MNNILDSIKAGQIFYNLSPAELVEHALKNGEGTLTDTGALACDTGKFTGRAPKDRYIVEDEISKNKVWWGNINQSFSSEKFDRLLDKMIAFAQGKNLYVREAYVGADDAYRMNIRVIGTQAFHNLFAYNMFLRPTKEETGNMSIDFTVFSLPEFQANPQQDGTKNPNFVIINFTKKLVIIGGTSYTGETKKSIFSILNFLLPTERNVFTMHCSANIGEKGDTAVFFGLSGTGKTTLSADPNRYLIGDDEHGWTDHSVFNFEGGCYAKAINLSKENEPDIYHAIRFGAIVENTRYFAGTRTVNYADNSVTDNTRVSYPLYHIQKIAQPSVGGIPKNIFFLTCDSFGILPPISKLTVGQAMFHFISGYTAKVGGTEVGIKEPVPTFSACFGAPFMPLHPTTYAEMLGKKIKEHQTNVWLINTGWTGGKYGTGKRMKLSFTRAMITAALNGELENVPYEPHPFFGVLVPQSCPHVPNEILNPRDTWANKDEYDEQANHLADLFLHNFEEFREYANEEIMSGAPMVMEGVGEGKEKKLKRYE</sequence>
<dbReference type="InterPro" id="IPR015994">
    <property type="entry name" value="PEPCK_ATP_CS"/>
</dbReference>
<evidence type="ECO:0000256" key="3">
    <source>
        <dbReference type="ARBA" id="ARBA00012363"/>
    </source>
</evidence>
<proteinExistence type="inferred from homology"/>
<evidence type="ECO:0000256" key="4">
    <source>
        <dbReference type="ARBA" id="ARBA00022432"/>
    </source>
</evidence>
<feature type="binding site" evidence="10">
    <location>
        <position position="191"/>
    </location>
    <ligand>
        <name>Mn(2+)</name>
        <dbReference type="ChEBI" id="CHEBI:29035"/>
    </ligand>
</feature>
<evidence type="ECO:0000256" key="1">
    <source>
        <dbReference type="ARBA" id="ARBA00004742"/>
    </source>
</evidence>
<dbReference type="GO" id="GO:0004612">
    <property type="term" value="F:phosphoenolpyruvate carboxykinase (ATP) activity"/>
    <property type="evidence" value="ECO:0007669"/>
    <property type="project" value="UniProtKB-UniRule"/>
</dbReference>
<feature type="binding site" evidence="10">
    <location>
        <position position="313"/>
    </location>
    <ligand>
        <name>substrate</name>
    </ligand>
</feature>
<evidence type="ECO:0000256" key="6">
    <source>
        <dbReference type="ARBA" id="ARBA00022793"/>
    </source>
</evidence>
<dbReference type="GO" id="GO:0046872">
    <property type="term" value="F:metal ion binding"/>
    <property type="evidence" value="ECO:0007669"/>
    <property type="project" value="UniProtKB-KW"/>
</dbReference>
<dbReference type="InterPro" id="IPR008210">
    <property type="entry name" value="PEP_carboxykinase_N"/>
</dbReference>
<keyword evidence="5 10" id="KW-0547">Nucleotide-binding</keyword>
<comment type="caution">
    <text evidence="10">Lacks conserved residue(s) required for the propagation of feature annotation.</text>
</comment>
<dbReference type="GO" id="GO:0005524">
    <property type="term" value="F:ATP binding"/>
    <property type="evidence" value="ECO:0007669"/>
    <property type="project" value="UniProtKB-UniRule"/>
</dbReference>
<dbReference type="UniPathway" id="UPA00138"/>
<comment type="similarity">
    <text evidence="2 10">Belongs to the phosphoenolpyruvate carboxykinase (ATP) family.</text>
</comment>
<dbReference type="PANTHER" id="PTHR30031">
    <property type="entry name" value="PHOSPHOENOLPYRUVATE CARBOXYKINASE ATP"/>
    <property type="match status" value="1"/>
</dbReference>
<dbReference type="HAMAP" id="MF_00453">
    <property type="entry name" value="PEPCK_ATP"/>
    <property type="match status" value="1"/>
</dbReference>
<comment type="cofactor">
    <cofactor evidence="10">
        <name>Mn(2+)</name>
        <dbReference type="ChEBI" id="CHEBI:29035"/>
    </cofactor>
    <text evidence="10">Binds 1 Mn(2+) ion per subunit.</text>
</comment>
<dbReference type="NCBIfam" id="NF006820">
    <property type="entry name" value="PRK09344.1-2"/>
    <property type="match status" value="1"/>
</dbReference>
<dbReference type="GO" id="GO:0006094">
    <property type="term" value="P:gluconeogenesis"/>
    <property type="evidence" value="ECO:0007669"/>
    <property type="project" value="UniProtKB-UniRule"/>
</dbReference>
<dbReference type="Pfam" id="PF01293">
    <property type="entry name" value="PEPCK_ATP"/>
    <property type="match status" value="1"/>
</dbReference>
<evidence type="ECO:0000313" key="12">
    <source>
        <dbReference type="Proteomes" id="UP000199513"/>
    </source>
</evidence>
<protein>
    <recommendedName>
        <fullName evidence="3 10">Phosphoenolpyruvate carboxykinase (ATP)</fullName>
        <shortName evidence="10">PCK</shortName>
        <shortName evidence="10">PEP carboxykinase</shortName>
        <shortName evidence="10">PEPCK</shortName>
        <ecNumber evidence="3 10">4.1.1.49</ecNumber>
    </recommendedName>
</protein>
<dbReference type="Gene3D" id="2.170.8.10">
    <property type="entry name" value="Phosphoenolpyruvate Carboxykinase, domain 2"/>
    <property type="match status" value="1"/>
</dbReference>
<feature type="binding site" evidence="10">
    <location>
        <position position="313"/>
    </location>
    <ligand>
        <name>ATP</name>
        <dbReference type="ChEBI" id="CHEBI:30616"/>
    </ligand>
</feature>
<keyword evidence="6 10" id="KW-0210">Decarboxylase</keyword>
<name>A0A1I2FJR4_9BACT</name>
<feature type="binding site" evidence="10">
    <location>
        <position position="276"/>
    </location>
    <ligand>
        <name>ATP</name>
        <dbReference type="ChEBI" id="CHEBI:30616"/>
    </ligand>
</feature>
<evidence type="ECO:0000256" key="7">
    <source>
        <dbReference type="ARBA" id="ARBA00022840"/>
    </source>
</evidence>
<dbReference type="GO" id="GO:0005829">
    <property type="term" value="C:cytosol"/>
    <property type="evidence" value="ECO:0007669"/>
    <property type="project" value="TreeGrafter"/>
</dbReference>
<dbReference type="EMBL" id="FONY01000014">
    <property type="protein sequence ID" value="SFF05525.1"/>
    <property type="molecule type" value="Genomic_DNA"/>
</dbReference>
<organism evidence="11 12">
    <name type="scientific">Thermoflexibacter ruber</name>
    <dbReference type="NCBI Taxonomy" id="1003"/>
    <lineage>
        <taxon>Bacteria</taxon>
        <taxon>Pseudomonadati</taxon>
        <taxon>Bacteroidota</taxon>
        <taxon>Cytophagia</taxon>
        <taxon>Cytophagales</taxon>
        <taxon>Thermoflexibacteraceae</taxon>
        <taxon>Thermoflexibacter</taxon>
    </lineage>
</organism>
<comment type="pathway">
    <text evidence="1 10">Carbohydrate biosynthesis; gluconeogenesis.</text>
</comment>
<dbReference type="Gene3D" id="3.90.228.20">
    <property type="match status" value="1"/>
</dbReference>
<feature type="binding site" evidence="10">
    <location>
        <position position="185"/>
    </location>
    <ligand>
        <name>substrate</name>
    </ligand>
</feature>
<evidence type="ECO:0000256" key="8">
    <source>
        <dbReference type="ARBA" id="ARBA00023239"/>
    </source>
</evidence>
<dbReference type="Proteomes" id="UP000199513">
    <property type="component" value="Unassembled WGS sequence"/>
</dbReference>
<dbReference type="NCBIfam" id="NF006821">
    <property type="entry name" value="PRK09344.1-3"/>
    <property type="match status" value="1"/>
</dbReference>
<evidence type="ECO:0000256" key="2">
    <source>
        <dbReference type="ARBA" id="ARBA00006052"/>
    </source>
</evidence>
<keyword evidence="8 10" id="KW-0456">Lyase</keyword>
<feature type="binding site" evidence="10">
    <location>
        <position position="191"/>
    </location>
    <ligand>
        <name>ATP</name>
        <dbReference type="ChEBI" id="CHEBI:30616"/>
    </ligand>
</feature>
<dbReference type="SUPFAM" id="SSF53795">
    <property type="entry name" value="PEP carboxykinase-like"/>
    <property type="match status" value="1"/>
</dbReference>
<feature type="binding site" evidence="10">
    <location>
        <position position="438"/>
    </location>
    <ligand>
        <name>ATP</name>
        <dbReference type="ChEBI" id="CHEBI:30616"/>
    </ligand>
</feature>
<dbReference type="NCBIfam" id="TIGR00224">
    <property type="entry name" value="pckA"/>
    <property type="match status" value="1"/>
</dbReference>
<evidence type="ECO:0000256" key="9">
    <source>
        <dbReference type="ARBA" id="ARBA00047371"/>
    </source>
</evidence>
<keyword evidence="4 10" id="KW-0312">Gluconeogenesis</keyword>
<feature type="binding site" evidence="10">
    <location>
        <position position="211"/>
    </location>
    <ligand>
        <name>ATP</name>
        <dbReference type="ChEBI" id="CHEBI:30616"/>
    </ligand>
</feature>
<keyword evidence="11" id="KW-0418">Kinase</keyword>
<keyword evidence="10" id="KW-0464">Manganese</keyword>
<comment type="function">
    <text evidence="10">Involved in the gluconeogenesis. Catalyzes the conversion of oxaloacetate (OAA) to phosphoenolpyruvate (PEP) through direct phosphoryl transfer between the nucleoside triphosphate and OAA.</text>
</comment>
<evidence type="ECO:0000256" key="5">
    <source>
        <dbReference type="ARBA" id="ARBA00022741"/>
    </source>
</evidence>
<dbReference type="GO" id="GO:0016301">
    <property type="term" value="F:kinase activity"/>
    <property type="evidence" value="ECO:0007669"/>
    <property type="project" value="UniProtKB-KW"/>
</dbReference>
<keyword evidence="10" id="KW-0479">Metal-binding</keyword>
<evidence type="ECO:0000256" key="10">
    <source>
        <dbReference type="HAMAP-Rule" id="MF_00453"/>
    </source>
</evidence>
<dbReference type="SUPFAM" id="SSF68923">
    <property type="entry name" value="PEP carboxykinase N-terminal domain"/>
    <property type="match status" value="1"/>
</dbReference>
<comment type="catalytic activity">
    <reaction evidence="9 10">
        <text>oxaloacetate + ATP = phosphoenolpyruvate + ADP + CO2</text>
        <dbReference type="Rhea" id="RHEA:18617"/>
        <dbReference type="ChEBI" id="CHEBI:16452"/>
        <dbReference type="ChEBI" id="CHEBI:16526"/>
        <dbReference type="ChEBI" id="CHEBI:30616"/>
        <dbReference type="ChEBI" id="CHEBI:58702"/>
        <dbReference type="ChEBI" id="CHEBI:456216"/>
        <dbReference type="EC" id="4.1.1.49"/>
    </reaction>
</comment>
<keyword evidence="11" id="KW-0808">Transferase</keyword>
<feature type="binding site" evidence="10">
    <location>
        <position position="211"/>
    </location>
    <ligand>
        <name>Mn(2+)</name>
        <dbReference type="ChEBI" id="CHEBI:29035"/>
    </ligand>
</feature>
<dbReference type="PANTHER" id="PTHR30031:SF0">
    <property type="entry name" value="PHOSPHOENOLPYRUVATE CARBOXYKINASE (ATP)"/>
    <property type="match status" value="1"/>
</dbReference>
<feature type="binding site" evidence="10">
    <location>
        <position position="191"/>
    </location>
    <ligand>
        <name>substrate</name>
    </ligand>
</feature>
<accession>A0A1I2FJR4</accession>
<keyword evidence="11" id="KW-0670">Pyruvate</keyword>
<dbReference type="CDD" id="cd00484">
    <property type="entry name" value="PEPCK_ATP"/>
    <property type="match status" value="1"/>
</dbReference>
<dbReference type="EC" id="4.1.1.49" evidence="3 10"/>
<dbReference type="InterPro" id="IPR013035">
    <property type="entry name" value="PEP_carboxykinase_C"/>
</dbReference>
<evidence type="ECO:0000313" key="11">
    <source>
        <dbReference type="EMBL" id="SFF05525.1"/>
    </source>
</evidence>
<keyword evidence="7 10" id="KW-0067">ATP-binding</keyword>
<keyword evidence="12" id="KW-1185">Reference proteome</keyword>
<dbReference type="PROSITE" id="PS00532">
    <property type="entry name" value="PEPCK_ATP"/>
    <property type="match status" value="1"/>
</dbReference>
<feature type="binding site" evidence="10">
    <location>
        <position position="50"/>
    </location>
    <ligand>
        <name>substrate</name>
    </ligand>
</feature>
<gene>
    <name evidence="10" type="primary">pckA</name>
    <name evidence="11" type="ORF">SAMN04488541_101439</name>
</gene>
<dbReference type="InterPro" id="IPR001272">
    <property type="entry name" value="PEP_carboxykinase_ATP"/>
</dbReference>
<comment type="subcellular location">
    <subcellularLocation>
        <location evidence="10">Cytoplasm</location>
    </subcellularLocation>
</comment>
<reference evidence="11 12" key="1">
    <citation type="submission" date="2016-10" db="EMBL/GenBank/DDBJ databases">
        <authorList>
            <person name="de Groot N.N."/>
        </authorList>
    </citation>
    <scope>NUCLEOTIDE SEQUENCE [LARGE SCALE GENOMIC DNA]</scope>
    <source>
        <strain>GEY</strain>
        <strain evidence="12">DSM 9560</strain>
    </source>
</reference>
<keyword evidence="10" id="KW-0963">Cytoplasm</keyword>
<feature type="binding site" evidence="10">
    <location>
        <position position="248"/>
    </location>
    <ligand>
        <name>Mn(2+)</name>
        <dbReference type="ChEBI" id="CHEBI:29035"/>
    </ligand>
</feature>
<dbReference type="PIRSF" id="PIRSF006294">
    <property type="entry name" value="PEP_crbxkin"/>
    <property type="match status" value="1"/>
</dbReference>
<feature type="binding site" evidence="10">
    <location>
        <begin position="227"/>
        <end position="235"/>
    </location>
    <ligand>
        <name>ATP</name>
        <dbReference type="ChEBI" id="CHEBI:30616"/>
    </ligand>
</feature>
<dbReference type="Gene3D" id="3.40.449.10">
    <property type="entry name" value="Phosphoenolpyruvate Carboxykinase, domain 1"/>
    <property type="match status" value="1"/>
</dbReference>
<dbReference type="OrthoDB" id="9806325at2"/>
<dbReference type="AlphaFoldDB" id="A0A1I2FJR4"/>
<dbReference type="STRING" id="1003.SAMN04488541_101439"/>
<dbReference type="RefSeq" id="WP_091544287.1">
    <property type="nucleotide sequence ID" value="NZ_FONY01000014.1"/>
</dbReference>